<dbReference type="InterPro" id="IPR011008">
    <property type="entry name" value="Dimeric_a/b-barrel"/>
</dbReference>
<evidence type="ECO:0000259" key="1">
    <source>
        <dbReference type="Pfam" id="PF07978"/>
    </source>
</evidence>
<evidence type="ECO:0000313" key="2">
    <source>
        <dbReference type="EMBL" id="GGG46588.1"/>
    </source>
</evidence>
<organism evidence="2 3">
    <name type="scientific">Caldovatus sediminis</name>
    <dbReference type="NCBI Taxonomy" id="2041189"/>
    <lineage>
        <taxon>Bacteria</taxon>
        <taxon>Pseudomonadati</taxon>
        <taxon>Pseudomonadota</taxon>
        <taxon>Alphaproteobacteria</taxon>
        <taxon>Acetobacterales</taxon>
        <taxon>Roseomonadaceae</taxon>
        <taxon>Caldovatus</taxon>
    </lineage>
</organism>
<dbReference type="Gene3D" id="3.30.70.100">
    <property type="match status" value="1"/>
</dbReference>
<reference evidence="2 3" key="1">
    <citation type="journal article" date="2014" name="Int. J. Syst. Evol. Microbiol.">
        <title>Complete genome sequence of Corynebacterium casei LMG S-19264T (=DSM 44701T), isolated from a smear-ripened cheese.</title>
        <authorList>
            <consortium name="US DOE Joint Genome Institute (JGI-PGF)"/>
            <person name="Walter F."/>
            <person name="Albersmeier A."/>
            <person name="Kalinowski J."/>
            <person name="Ruckert C."/>
        </authorList>
    </citation>
    <scope>NUCLEOTIDE SEQUENCE [LARGE SCALE GENOMIC DNA]</scope>
    <source>
        <strain evidence="2 3">CGMCC 1.16330</strain>
    </source>
</reference>
<dbReference type="EMBL" id="BMKS01000015">
    <property type="protein sequence ID" value="GGG46588.1"/>
    <property type="molecule type" value="Genomic_DNA"/>
</dbReference>
<proteinExistence type="predicted"/>
<accession>A0A8J3EDQ0</accession>
<gene>
    <name evidence="2" type="ORF">GCM10010964_37430</name>
</gene>
<protein>
    <recommendedName>
        <fullName evidence="1">NIPSNAP domain-containing protein</fullName>
    </recommendedName>
</protein>
<sequence length="113" mass="12530">MRHDKALMDLRIYPIRPRGTAACPGLFDAPAMPVRRRHIGPPLARFVGEHGPLDRLAHLRARHSLAGMEARRAARNADPDRATCRNASAHPVVARGNRIRRRAGLPSPRQGRA</sequence>
<dbReference type="SUPFAM" id="SSF54909">
    <property type="entry name" value="Dimeric alpha+beta barrel"/>
    <property type="match status" value="1"/>
</dbReference>
<name>A0A8J3EDQ0_9PROT</name>
<evidence type="ECO:0000313" key="3">
    <source>
        <dbReference type="Proteomes" id="UP000597507"/>
    </source>
</evidence>
<feature type="domain" description="NIPSNAP" evidence="1">
    <location>
        <begin position="8"/>
        <end position="93"/>
    </location>
</feature>
<dbReference type="Proteomes" id="UP000597507">
    <property type="component" value="Unassembled WGS sequence"/>
</dbReference>
<dbReference type="InterPro" id="IPR012577">
    <property type="entry name" value="NIPSNAP"/>
</dbReference>
<keyword evidence="3" id="KW-1185">Reference proteome</keyword>
<dbReference type="Pfam" id="PF07978">
    <property type="entry name" value="NIPSNAP"/>
    <property type="match status" value="1"/>
</dbReference>
<comment type="caution">
    <text evidence="2">The sequence shown here is derived from an EMBL/GenBank/DDBJ whole genome shotgun (WGS) entry which is preliminary data.</text>
</comment>
<dbReference type="RefSeq" id="WP_188903004.1">
    <property type="nucleotide sequence ID" value="NZ_BMKS01000015.1"/>
</dbReference>
<dbReference type="AlphaFoldDB" id="A0A8J3EDQ0"/>